<sequence length="321" mass="34674">MLHHSAAHSGSPGPTRDACPPEPSRSGVSVNAVIRLDAGQSTLDEAFTLSGRGLHTGRAVTVRVSPAEAGTGIVFHRAWKGRTASVPALWHLYETQPLCTALRGPDGTLVRTVEHLMATFSAFGIDNATVELDAEELPIFDGSALLWCAAFSQAGRRPLAAARRRLSVRRTVEVRDGERSLHIEPSDRFSIAGELALAKFGAMRWQGEITRESFVSALAPSRSFGRLKWAVPLKLYAYVTGRPVLRGANFRTTAAILGDRVIGGMRGANEPVRHRILDLVGDLALIGHPVLGHVTARHTGHRLNHALIAALLRDPTAWELV</sequence>
<evidence type="ECO:0000313" key="15">
    <source>
        <dbReference type="Proteomes" id="UP000199229"/>
    </source>
</evidence>
<evidence type="ECO:0000256" key="1">
    <source>
        <dbReference type="ARBA" id="ARBA00001947"/>
    </source>
</evidence>
<dbReference type="Gene3D" id="3.30.1700.10">
    <property type="entry name" value="lpxc deacetylase, domain 2"/>
    <property type="match status" value="1"/>
</dbReference>
<keyword evidence="7 12" id="KW-0479">Metal-binding</keyword>
<dbReference type="HAMAP" id="MF_00388">
    <property type="entry name" value="LpxC"/>
    <property type="match status" value="1"/>
</dbReference>
<feature type="binding site" evidence="12">
    <location>
        <position position="274"/>
    </location>
    <ligand>
        <name>Zn(2+)</name>
        <dbReference type="ChEBI" id="CHEBI:29105"/>
    </ligand>
</feature>
<dbReference type="GO" id="GO:0046872">
    <property type="term" value="F:metal ion binding"/>
    <property type="evidence" value="ECO:0007669"/>
    <property type="project" value="UniProtKB-KW"/>
</dbReference>
<evidence type="ECO:0000256" key="3">
    <source>
        <dbReference type="ARBA" id="ARBA00005002"/>
    </source>
</evidence>
<dbReference type="InterPro" id="IPR015870">
    <property type="entry name" value="UDP-acyl_N-AcGlcN_deAcase_N"/>
</dbReference>
<dbReference type="PANTHER" id="PTHR33694:SF1">
    <property type="entry name" value="UDP-3-O-ACYL-N-ACETYLGLUCOSAMINE DEACETYLASE 1, MITOCHONDRIAL-RELATED"/>
    <property type="match status" value="1"/>
</dbReference>
<evidence type="ECO:0000256" key="9">
    <source>
        <dbReference type="ARBA" id="ARBA00022833"/>
    </source>
</evidence>
<comment type="catalytic activity">
    <reaction evidence="11 12">
        <text>a UDP-3-O-[(3R)-3-hydroxyacyl]-N-acetyl-alpha-D-glucosamine + H2O = a UDP-3-O-[(3R)-3-hydroxyacyl]-alpha-D-glucosamine + acetate</text>
        <dbReference type="Rhea" id="RHEA:67816"/>
        <dbReference type="ChEBI" id="CHEBI:15377"/>
        <dbReference type="ChEBI" id="CHEBI:30089"/>
        <dbReference type="ChEBI" id="CHEBI:137740"/>
        <dbReference type="ChEBI" id="CHEBI:173225"/>
        <dbReference type="EC" id="3.5.1.108"/>
    </reaction>
</comment>
<evidence type="ECO:0000256" key="12">
    <source>
        <dbReference type="HAMAP-Rule" id="MF_00388"/>
    </source>
</evidence>
<evidence type="ECO:0000313" key="14">
    <source>
        <dbReference type="EMBL" id="SFG76808.1"/>
    </source>
</evidence>
<keyword evidence="10 12" id="KW-0443">Lipid metabolism</keyword>
<proteinExistence type="inferred from homology"/>
<feature type="binding site" evidence="12">
    <location>
        <position position="115"/>
    </location>
    <ligand>
        <name>Zn(2+)</name>
        <dbReference type="ChEBI" id="CHEBI:29105"/>
    </ligand>
</feature>
<dbReference type="GO" id="GO:0103117">
    <property type="term" value="F:UDP-3-O-acyl-N-acetylglucosamine deacetylase activity"/>
    <property type="evidence" value="ECO:0007669"/>
    <property type="project" value="UniProtKB-UniRule"/>
</dbReference>
<evidence type="ECO:0000256" key="2">
    <source>
        <dbReference type="ARBA" id="ARBA00002923"/>
    </source>
</evidence>
<keyword evidence="9 12" id="KW-0862">Zinc</keyword>
<feature type="active site" description="Proton donor" evidence="12">
    <location>
        <position position="301"/>
    </location>
</feature>
<dbReference type="InterPro" id="IPR020568">
    <property type="entry name" value="Ribosomal_Su5_D2-typ_SF"/>
</dbReference>
<dbReference type="OrthoDB" id="9802746at2"/>
<evidence type="ECO:0000256" key="8">
    <source>
        <dbReference type="ARBA" id="ARBA00022801"/>
    </source>
</evidence>
<dbReference type="SUPFAM" id="SSF54211">
    <property type="entry name" value="Ribosomal protein S5 domain 2-like"/>
    <property type="match status" value="2"/>
</dbReference>
<dbReference type="AlphaFoldDB" id="A0A1I2UIC9"/>
<dbReference type="GO" id="GO:0016020">
    <property type="term" value="C:membrane"/>
    <property type="evidence" value="ECO:0007669"/>
    <property type="project" value="GOC"/>
</dbReference>
<comment type="function">
    <text evidence="2 12">Catalyzes the hydrolysis of UDP-3-O-myristoyl-N-acetylglucosamine to form UDP-3-O-myristoylglucosamine and acetate, the committed step in lipid A biosynthesis.</text>
</comment>
<keyword evidence="8 12" id="KW-0378">Hydrolase</keyword>
<comment type="similarity">
    <text evidence="12">Belongs to the LpxC family.</text>
</comment>
<name>A0A1I2UIC9_9HYPH</name>
<evidence type="ECO:0000256" key="5">
    <source>
        <dbReference type="ARBA" id="ARBA00022516"/>
    </source>
</evidence>
<dbReference type="EMBL" id="FOPM01000010">
    <property type="protein sequence ID" value="SFG76808.1"/>
    <property type="molecule type" value="Genomic_DNA"/>
</dbReference>
<dbReference type="PANTHER" id="PTHR33694">
    <property type="entry name" value="UDP-3-O-ACYL-N-ACETYLGLUCOSAMINE DEACETYLASE 1, MITOCHONDRIAL-RELATED"/>
    <property type="match status" value="1"/>
</dbReference>
<comment type="pathway">
    <text evidence="3 12">Glycolipid biosynthesis; lipid IV(A) biosynthesis; lipid IV(A) from (3R)-3-hydroxytetradecanoyl-[acyl-carrier-protein] and UDP-N-acetyl-alpha-D-glucosamine: step 2/6.</text>
</comment>
<feature type="region of interest" description="Disordered" evidence="13">
    <location>
        <begin position="1"/>
        <end position="26"/>
    </location>
</feature>
<evidence type="ECO:0000256" key="11">
    <source>
        <dbReference type="ARBA" id="ARBA00024535"/>
    </source>
</evidence>
<keyword evidence="5 12" id="KW-0444">Lipid biosynthesis</keyword>
<gene>
    <name evidence="12" type="primary">lpxC</name>
    <name evidence="14" type="ORF">SAMN05192565_110115</name>
</gene>
<dbReference type="Pfam" id="PF03331">
    <property type="entry name" value="LpxC"/>
    <property type="match status" value="1"/>
</dbReference>
<dbReference type="InterPro" id="IPR011334">
    <property type="entry name" value="UDP-acyl_GlcNac_deAcase_C"/>
</dbReference>
<keyword evidence="6 12" id="KW-0441">Lipid A biosynthesis</keyword>
<evidence type="ECO:0000256" key="7">
    <source>
        <dbReference type="ARBA" id="ARBA00022723"/>
    </source>
</evidence>
<dbReference type="STRING" id="582675.SAMN05192565_110115"/>
<evidence type="ECO:0000256" key="13">
    <source>
        <dbReference type="SAM" id="MobiDB-lite"/>
    </source>
</evidence>
<feature type="binding site" evidence="12">
    <location>
        <position position="278"/>
    </location>
    <ligand>
        <name>Zn(2+)</name>
        <dbReference type="ChEBI" id="CHEBI:29105"/>
    </ligand>
</feature>
<organism evidence="14 15">
    <name type="scientific">Methylobacterium gossipiicola</name>
    <dbReference type="NCBI Taxonomy" id="582675"/>
    <lineage>
        <taxon>Bacteria</taxon>
        <taxon>Pseudomonadati</taxon>
        <taxon>Pseudomonadota</taxon>
        <taxon>Alphaproteobacteria</taxon>
        <taxon>Hyphomicrobiales</taxon>
        <taxon>Methylobacteriaceae</taxon>
        <taxon>Methylobacterium</taxon>
    </lineage>
</organism>
<evidence type="ECO:0000256" key="10">
    <source>
        <dbReference type="ARBA" id="ARBA00023098"/>
    </source>
</evidence>
<dbReference type="InterPro" id="IPR004463">
    <property type="entry name" value="UDP-acyl_GlcNac_deAcase"/>
</dbReference>
<dbReference type="Proteomes" id="UP000199229">
    <property type="component" value="Unassembled WGS sequence"/>
</dbReference>
<accession>A0A1I2UIC9</accession>
<dbReference type="Gene3D" id="3.30.230.20">
    <property type="entry name" value="lpxc deacetylase, domain 1"/>
    <property type="match status" value="1"/>
</dbReference>
<comment type="cofactor">
    <cofactor evidence="1 12">
        <name>Zn(2+)</name>
        <dbReference type="ChEBI" id="CHEBI:29105"/>
    </cofactor>
</comment>
<dbReference type="UniPathway" id="UPA00359">
    <property type="reaction ID" value="UER00478"/>
</dbReference>
<evidence type="ECO:0000256" key="6">
    <source>
        <dbReference type="ARBA" id="ARBA00022556"/>
    </source>
</evidence>
<reference evidence="15" key="1">
    <citation type="submission" date="2016-10" db="EMBL/GenBank/DDBJ databases">
        <authorList>
            <person name="Varghese N."/>
            <person name="Submissions S."/>
        </authorList>
    </citation>
    <scope>NUCLEOTIDE SEQUENCE [LARGE SCALE GENOMIC DNA]</scope>
    <source>
        <strain evidence="15">Gh-105</strain>
    </source>
</reference>
<evidence type="ECO:0000256" key="4">
    <source>
        <dbReference type="ARBA" id="ARBA00012745"/>
    </source>
</evidence>
<protein>
    <recommendedName>
        <fullName evidence="4 12">UDP-3-O-acyl-N-acetylglucosamine deacetylase</fullName>
        <shortName evidence="12">UDP-3-O-acyl-GlcNAc deacetylase</shortName>
        <ecNumber evidence="4 12">3.5.1.108</ecNumber>
    </recommendedName>
    <alternativeName>
        <fullName evidence="12">UDP-3-O-[R-3-hydroxymyristoyl]-N-acetylglucosamine deacetylase</fullName>
    </alternativeName>
</protein>
<keyword evidence="15" id="KW-1185">Reference proteome</keyword>
<dbReference type="GO" id="GO:0009245">
    <property type="term" value="P:lipid A biosynthetic process"/>
    <property type="evidence" value="ECO:0007669"/>
    <property type="project" value="UniProtKB-UniRule"/>
</dbReference>
<dbReference type="EC" id="3.5.1.108" evidence="4 12"/>